<evidence type="ECO:0000256" key="1">
    <source>
        <dbReference type="SAM" id="MobiDB-lite"/>
    </source>
</evidence>
<keyword evidence="4" id="KW-0614">Plasmid</keyword>
<feature type="domain" description="DUF4213" evidence="3">
    <location>
        <begin position="201"/>
        <end position="273"/>
    </location>
</feature>
<keyword evidence="5" id="KW-1185">Reference proteome</keyword>
<dbReference type="InterPro" id="IPR018912">
    <property type="entry name" value="DUF2478"/>
</dbReference>
<dbReference type="KEGG" id="abs:AZOBR_p350029"/>
<accession>A0A9P1JZZ0</accession>
<feature type="region of interest" description="Disordered" evidence="1">
    <location>
        <begin position="1"/>
        <end position="28"/>
    </location>
</feature>
<evidence type="ECO:0008006" key="6">
    <source>
        <dbReference type="Google" id="ProtNLM"/>
    </source>
</evidence>
<gene>
    <name evidence="4" type="ORF">AZOBR_p350029</name>
</gene>
<dbReference type="Gene3D" id="3.40.50.11590">
    <property type="match status" value="1"/>
</dbReference>
<feature type="compositionally biased region" description="Low complexity" evidence="1">
    <location>
        <begin position="1"/>
        <end position="10"/>
    </location>
</feature>
<evidence type="ECO:0000259" key="3">
    <source>
        <dbReference type="Pfam" id="PF13938"/>
    </source>
</evidence>
<organism evidence="4 5">
    <name type="scientific">Azospirillum baldaniorum</name>
    <dbReference type="NCBI Taxonomy" id="1064539"/>
    <lineage>
        <taxon>Bacteria</taxon>
        <taxon>Pseudomonadati</taxon>
        <taxon>Pseudomonadota</taxon>
        <taxon>Alphaproteobacteria</taxon>
        <taxon>Rhodospirillales</taxon>
        <taxon>Azospirillaceae</taxon>
        <taxon>Azospirillum</taxon>
    </lineage>
</organism>
<reference evidence="4 5" key="1">
    <citation type="journal article" date="2011" name="PLoS Genet.">
        <title>Azospirillum genomes reveal transition of bacteria from aquatic to terrestrial environments.</title>
        <authorList>
            <person name="Wisniewski-Dye F."/>
            <person name="Borziak K."/>
            <person name="Khalsa-Moyers G."/>
            <person name="Alexandre G."/>
            <person name="Sukharnikov L.O."/>
            <person name="Wuichet K."/>
            <person name="Hurst G.B."/>
            <person name="McDonald W.H."/>
            <person name="Robertson J.S."/>
            <person name="Barbe V."/>
            <person name="Calteau A."/>
            <person name="Rouy Z."/>
            <person name="Mangenot S."/>
            <person name="Prigent-Combaret C."/>
            <person name="Normand P."/>
            <person name="Boyer M."/>
            <person name="Siguier P."/>
            <person name="Dessaux Y."/>
            <person name="Elmerich C."/>
            <person name="Condemine G."/>
            <person name="Krishnen G."/>
            <person name="Kennedy I."/>
            <person name="Paterson A.H."/>
            <person name="Gonzalez V."/>
            <person name="Mavingui P."/>
            <person name="Zhulin I.B."/>
        </authorList>
    </citation>
    <scope>NUCLEOTIDE SEQUENCE [LARGE SCALE GENOMIC DNA]</scope>
    <source>
        <strain evidence="4 5">Sp245</strain>
    </source>
</reference>
<dbReference type="Proteomes" id="UP000007319">
    <property type="component" value="Plasmid AZOBR_p3"/>
</dbReference>
<sequence length="428" mass="45149">MDRPTITIPTAGPPAAQPSPPSGLNAAASPVPWLKPGVVMHDPSFPVDRLLADFARAVQGRGFAVKGFVQCNHQPGEGAAPHMDLMDLSNGKVIRIDQHAGPRGAGIDIAVDTLRRALHEPTDLVVVGRFVALERAGHALGDAVRDGLLTGFPVLTSVAARCMAKWQSFSGREGTLLPASETALWRWWGPDRLYPDLVHGVVDGEVRRIVVGPRWLMVEGERGTGLAHLSKGGDVLRARAGVYRRRGLRGLAALAHGWDPAERALAVAAINASYNRQDMDALPGDGLDDLARADGRTVLIGAIPGYRDRMPRAQVVESNPRDGEFPMAAAECLLPGCTTAILSAAGLVNRTLPRLLSLACPAQVALTGPATPLTPRLHAYGVGTLAGFVVTDPDGLANAIAQGAKPWAFAPFGRVVHRRGAVSSPMTA</sequence>
<dbReference type="AlphaFoldDB" id="A0A9P1JZZ0"/>
<evidence type="ECO:0000313" key="5">
    <source>
        <dbReference type="Proteomes" id="UP000007319"/>
    </source>
</evidence>
<dbReference type="RefSeq" id="WP_014199523.1">
    <property type="nucleotide sequence ID" value="NC_016595.1"/>
</dbReference>
<evidence type="ECO:0000259" key="2">
    <source>
        <dbReference type="Pfam" id="PF04016"/>
    </source>
</evidence>
<dbReference type="SUPFAM" id="SSF159713">
    <property type="entry name" value="Dhaf3308-like"/>
    <property type="match status" value="1"/>
</dbReference>
<dbReference type="Gene3D" id="3.30.390.100">
    <property type="match status" value="1"/>
</dbReference>
<proteinExistence type="predicted"/>
<feature type="compositionally biased region" description="Pro residues" evidence="1">
    <location>
        <begin position="11"/>
        <end position="21"/>
    </location>
</feature>
<dbReference type="Pfam" id="PF13938">
    <property type="entry name" value="DUF4213"/>
    <property type="match status" value="1"/>
</dbReference>
<geneLocation type="plasmid" evidence="4 5">
    <name>AZOBR_p3</name>
</geneLocation>
<dbReference type="Pfam" id="PF04016">
    <property type="entry name" value="DUF364"/>
    <property type="match status" value="1"/>
</dbReference>
<dbReference type="EMBL" id="HE577330">
    <property type="protein sequence ID" value="CCD03013.1"/>
    <property type="molecule type" value="Genomic_DNA"/>
</dbReference>
<dbReference type="InterPro" id="IPR025251">
    <property type="entry name" value="DUF4213"/>
</dbReference>
<name>A0A9P1JZZ0_9PROT</name>
<dbReference type="Pfam" id="PF10649">
    <property type="entry name" value="DUF2478"/>
    <property type="match status" value="1"/>
</dbReference>
<protein>
    <recommendedName>
        <fullName evidence="6">DUF2478 domain-containing protein</fullName>
    </recommendedName>
</protein>
<dbReference type="InterPro" id="IPR007161">
    <property type="entry name" value="DUF364"/>
</dbReference>
<evidence type="ECO:0000313" key="4">
    <source>
        <dbReference type="EMBL" id="CCD03013.1"/>
    </source>
</evidence>
<feature type="domain" description="Putative heavy-metal chelation" evidence="2">
    <location>
        <begin position="292"/>
        <end position="417"/>
    </location>
</feature>